<proteinExistence type="predicted"/>
<dbReference type="Proteomes" id="UP000092124">
    <property type="component" value="Unassembled WGS sequence"/>
</dbReference>
<comment type="caution">
    <text evidence="1">The sequence shown here is derived from an EMBL/GenBank/DDBJ whole genome shotgun (WGS) entry which is preliminary data.</text>
</comment>
<organism evidence="1 2">
    <name type="scientific">Neotoma lepida</name>
    <name type="common">Desert woodrat</name>
    <dbReference type="NCBI Taxonomy" id="56216"/>
    <lineage>
        <taxon>Eukaryota</taxon>
        <taxon>Metazoa</taxon>
        <taxon>Chordata</taxon>
        <taxon>Craniata</taxon>
        <taxon>Vertebrata</taxon>
        <taxon>Euteleostomi</taxon>
        <taxon>Mammalia</taxon>
        <taxon>Eutheria</taxon>
        <taxon>Euarchontoglires</taxon>
        <taxon>Glires</taxon>
        <taxon>Rodentia</taxon>
        <taxon>Myomorpha</taxon>
        <taxon>Muroidea</taxon>
        <taxon>Cricetidae</taxon>
        <taxon>Neotominae</taxon>
        <taxon>Neotoma</taxon>
    </lineage>
</organism>
<sequence length="62" mass="6866">MREGFRASSQQARFHEVGFGVQTGGTLQPWGERIYGHAPFVTPSVPSSPFNCCTHHLSLIHI</sequence>
<dbReference type="EMBL" id="LZPO01011126">
    <property type="protein sequence ID" value="OBS81524.1"/>
    <property type="molecule type" value="Genomic_DNA"/>
</dbReference>
<name>A0A1A6HTH9_NEOLE</name>
<evidence type="ECO:0000313" key="1">
    <source>
        <dbReference type="EMBL" id="OBS81524.1"/>
    </source>
</evidence>
<reference evidence="1 2" key="1">
    <citation type="submission" date="2016-06" db="EMBL/GenBank/DDBJ databases">
        <title>The Draft Genome Sequence and Annotation of the Desert Woodrat Neotoma lepida.</title>
        <authorList>
            <person name="Campbell M."/>
            <person name="Oakeson K.F."/>
            <person name="Yandell M."/>
            <person name="Halpert J.R."/>
            <person name="Dearing D."/>
        </authorList>
    </citation>
    <scope>NUCLEOTIDE SEQUENCE [LARGE SCALE GENOMIC DNA]</scope>
    <source>
        <strain evidence="1">417</strain>
        <tissue evidence="1">Liver</tissue>
    </source>
</reference>
<evidence type="ECO:0000313" key="2">
    <source>
        <dbReference type="Proteomes" id="UP000092124"/>
    </source>
</evidence>
<accession>A0A1A6HTH9</accession>
<dbReference type="AlphaFoldDB" id="A0A1A6HTH9"/>
<protein>
    <submittedName>
        <fullName evidence="1">Uncharacterized protein</fullName>
    </submittedName>
</protein>
<gene>
    <name evidence="1" type="ORF">A6R68_20257</name>
</gene>
<keyword evidence="2" id="KW-1185">Reference proteome</keyword>